<dbReference type="Pfam" id="PF21125">
    <property type="entry name" value="MPN_2A_DUB_like"/>
    <property type="match status" value="1"/>
</dbReference>
<organism evidence="2 3">
    <name type="scientific">Scylla paramamosain</name>
    <name type="common">Mud crab</name>
    <dbReference type="NCBI Taxonomy" id="85552"/>
    <lineage>
        <taxon>Eukaryota</taxon>
        <taxon>Metazoa</taxon>
        <taxon>Ecdysozoa</taxon>
        <taxon>Arthropoda</taxon>
        <taxon>Crustacea</taxon>
        <taxon>Multicrustacea</taxon>
        <taxon>Malacostraca</taxon>
        <taxon>Eumalacostraca</taxon>
        <taxon>Eucarida</taxon>
        <taxon>Decapoda</taxon>
        <taxon>Pleocyemata</taxon>
        <taxon>Brachyura</taxon>
        <taxon>Eubrachyura</taxon>
        <taxon>Portunoidea</taxon>
        <taxon>Portunidae</taxon>
        <taxon>Portuninae</taxon>
        <taxon>Scylla</taxon>
    </lineage>
</organism>
<name>A0AAW0TAA5_SCYPA</name>
<dbReference type="InterPro" id="IPR023238">
    <property type="entry name" value="FAM175"/>
</dbReference>
<dbReference type="GO" id="GO:0031593">
    <property type="term" value="F:polyubiquitin modification-dependent protein binding"/>
    <property type="evidence" value="ECO:0007669"/>
    <property type="project" value="TreeGrafter"/>
</dbReference>
<dbReference type="GO" id="GO:0070536">
    <property type="term" value="P:protein K63-linked deubiquitination"/>
    <property type="evidence" value="ECO:0007669"/>
    <property type="project" value="TreeGrafter"/>
</dbReference>
<evidence type="ECO:0000313" key="3">
    <source>
        <dbReference type="Proteomes" id="UP001487740"/>
    </source>
</evidence>
<comment type="caution">
    <text evidence="2">The sequence shown here is derived from an EMBL/GenBank/DDBJ whole genome shotgun (WGS) entry which is preliminary data.</text>
</comment>
<dbReference type="PRINTS" id="PR02051">
    <property type="entry name" value="PROTEINF175"/>
</dbReference>
<dbReference type="AlphaFoldDB" id="A0AAW0TAA5"/>
<feature type="compositionally biased region" description="Gly residues" evidence="1">
    <location>
        <begin position="297"/>
        <end position="310"/>
    </location>
</feature>
<protein>
    <submittedName>
        <fullName evidence="2">Uncharacterized protein</fullName>
    </submittedName>
</protein>
<dbReference type="GO" id="GO:0008608">
    <property type="term" value="P:attachment of spindle microtubules to kinetochore"/>
    <property type="evidence" value="ECO:0007669"/>
    <property type="project" value="TreeGrafter"/>
</dbReference>
<dbReference type="PANTHER" id="PTHR31728">
    <property type="entry name" value="ABRAXAS FAMILY MEMBER"/>
    <property type="match status" value="1"/>
</dbReference>
<dbReference type="GO" id="GO:0005634">
    <property type="term" value="C:nucleus"/>
    <property type="evidence" value="ECO:0007669"/>
    <property type="project" value="TreeGrafter"/>
</dbReference>
<accession>A0AAW0TAA5</accession>
<evidence type="ECO:0000313" key="2">
    <source>
        <dbReference type="EMBL" id="KAK8384204.1"/>
    </source>
</evidence>
<feature type="region of interest" description="Disordered" evidence="1">
    <location>
        <begin position="290"/>
        <end position="310"/>
    </location>
</feature>
<sequence>MSFLCYEQLRVAKAQEGFLLGRVDSHVSQHISDSQICNEMTQTVITLSSFLPCTRLGIFYSGAGRLDMAKLKHYLGSHYTELVGWYRNRSSGKRHSLTEAVTHAEGSLHPGHLHLPPCGTLWHPRLCPQVPYGSEWQTGGVSLEIVNIGDTSTQDYVLTPSLTASPAVQDVAARLSGEPGVAEVEDLHQELQKKLQEVLPCLAEALREQAEVMKRVEALRRHCHQTKTAVDFCPGEEVKEGEEETKEKTTAKEATENKIDLINFQEEEEEDVEVVDKEEEVMEVDQVTIGYQPPQGHVGGREGLLGVSGG</sequence>
<dbReference type="Proteomes" id="UP001487740">
    <property type="component" value="Unassembled WGS sequence"/>
</dbReference>
<gene>
    <name evidence="2" type="ORF">O3P69_009149</name>
</gene>
<keyword evidence="3" id="KW-1185">Reference proteome</keyword>
<evidence type="ECO:0000256" key="1">
    <source>
        <dbReference type="SAM" id="MobiDB-lite"/>
    </source>
</evidence>
<reference evidence="2 3" key="1">
    <citation type="submission" date="2023-03" db="EMBL/GenBank/DDBJ databases">
        <title>High-quality genome of Scylla paramamosain provides insights in environmental adaptation.</title>
        <authorList>
            <person name="Zhang L."/>
        </authorList>
    </citation>
    <scope>NUCLEOTIDE SEQUENCE [LARGE SCALE GENOMIC DNA]</scope>
    <source>
        <strain evidence="2">LZ_2023a</strain>
        <tissue evidence="2">Muscle</tissue>
    </source>
</reference>
<dbReference type="GO" id="GO:0090307">
    <property type="term" value="P:mitotic spindle assembly"/>
    <property type="evidence" value="ECO:0007669"/>
    <property type="project" value="TreeGrafter"/>
</dbReference>
<dbReference type="EMBL" id="JARAKH010000035">
    <property type="protein sequence ID" value="KAK8384204.1"/>
    <property type="molecule type" value="Genomic_DNA"/>
</dbReference>
<proteinExistence type="predicted"/>
<dbReference type="PANTHER" id="PTHR31728:SF5">
    <property type="entry name" value="OS07G0540200 PROTEIN"/>
    <property type="match status" value="1"/>
</dbReference>
<dbReference type="GO" id="GO:0008017">
    <property type="term" value="F:microtubule binding"/>
    <property type="evidence" value="ECO:0007669"/>
    <property type="project" value="TreeGrafter"/>
</dbReference>